<evidence type="ECO:0000256" key="1">
    <source>
        <dbReference type="SAM" id="MobiDB-lite"/>
    </source>
</evidence>
<organism evidence="2">
    <name type="scientific">Cycas taiwaniana</name>
    <name type="common">Cycad</name>
    <name type="synonym">Cycas revoluta var. taiwaniana</name>
    <dbReference type="NCBI Taxonomy" id="171015"/>
    <lineage>
        <taxon>Eukaryota</taxon>
        <taxon>Viridiplantae</taxon>
        <taxon>Streptophyta</taxon>
        <taxon>Embryophyta</taxon>
        <taxon>Tracheophyta</taxon>
        <taxon>Spermatophyta</taxon>
        <taxon>Cycadidae</taxon>
        <taxon>Cycadales</taxon>
        <taxon>Cycadaceae</taxon>
        <taxon>Cycas</taxon>
    </lineage>
</organism>
<accession>A0A8K1I8T2</accession>
<keyword evidence="2" id="KW-0934">Plastid</keyword>
<dbReference type="AlphaFoldDB" id="A0A8K1I8T2"/>
<evidence type="ECO:0000313" key="2">
    <source>
        <dbReference type="EMBL" id="UBX38527.1"/>
    </source>
</evidence>
<dbReference type="EMBL" id="KY828136">
    <property type="protein sequence ID" value="UBX38527.1"/>
    <property type="molecule type" value="Genomic_DNA"/>
</dbReference>
<name>A0A8K1I8T2_CYCTI</name>
<reference evidence="2" key="1">
    <citation type="submission" date="2017-03" db="EMBL/GenBank/DDBJ databases">
        <authorList>
            <person name="Jiang G."/>
        </authorList>
    </citation>
    <scope>NUCLEOTIDE SEQUENCE</scope>
</reference>
<feature type="region of interest" description="Disordered" evidence="1">
    <location>
        <begin position="34"/>
        <end position="64"/>
    </location>
</feature>
<reference evidence="2" key="2">
    <citation type="submission" date="2021-10" db="EMBL/GenBank/DDBJ databases">
        <title>Complete chloroplast of threatened species and conservation.</title>
        <authorList>
            <person name="Jiang G.-F."/>
            <person name="Hinsinger D."/>
        </authorList>
    </citation>
    <scope>NUCLEOTIDE SEQUENCE</scope>
</reference>
<proteinExistence type="predicted"/>
<feature type="compositionally biased region" description="Basic and acidic residues" evidence="1">
    <location>
        <begin position="55"/>
        <end position="64"/>
    </location>
</feature>
<sequence>MAKIHVVYLKQVDPFALSWYNPLPAEPLLLPRSTETKCRTDASSSSQKKGLTKPGSDRKKLPFL</sequence>
<gene>
    <name evidence="2" type="primary">ycf15</name>
</gene>
<keyword evidence="2" id="KW-0150">Chloroplast</keyword>
<protein>
    <submittedName>
        <fullName evidence="2">Ycf15</fullName>
    </submittedName>
</protein>
<geneLocation type="chloroplast" evidence="2"/>
<dbReference type="EMBL" id="KY828136">
    <property type="protein sequence ID" value="UBX38512.1"/>
    <property type="molecule type" value="Genomic_DNA"/>
</dbReference>